<dbReference type="GO" id="GO:0005615">
    <property type="term" value="C:extracellular space"/>
    <property type="evidence" value="ECO:0007669"/>
    <property type="project" value="TreeGrafter"/>
</dbReference>
<feature type="compositionally biased region" description="Basic and acidic residues" evidence="3">
    <location>
        <begin position="145"/>
        <end position="157"/>
    </location>
</feature>
<evidence type="ECO:0000256" key="1">
    <source>
        <dbReference type="ARBA" id="ARBA00023054"/>
    </source>
</evidence>
<feature type="region of interest" description="Disordered" evidence="3">
    <location>
        <begin position="136"/>
        <end position="157"/>
    </location>
</feature>
<dbReference type="EMBL" id="KV925637">
    <property type="protein sequence ID" value="PIO36033.1"/>
    <property type="molecule type" value="Genomic_DNA"/>
</dbReference>
<evidence type="ECO:0000313" key="4">
    <source>
        <dbReference type="EMBL" id="PIO36033.1"/>
    </source>
</evidence>
<proteinExistence type="predicted"/>
<organism evidence="4 5">
    <name type="scientific">Aquarana catesbeiana</name>
    <name type="common">American bullfrog</name>
    <name type="synonym">Rana catesbeiana</name>
    <dbReference type="NCBI Taxonomy" id="8400"/>
    <lineage>
        <taxon>Eukaryota</taxon>
        <taxon>Metazoa</taxon>
        <taxon>Chordata</taxon>
        <taxon>Craniata</taxon>
        <taxon>Vertebrata</taxon>
        <taxon>Euteleostomi</taxon>
        <taxon>Amphibia</taxon>
        <taxon>Batrachia</taxon>
        <taxon>Anura</taxon>
        <taxon>Neobatrachia</taxon>
        <taxon>Ranoidea</taxon>
        <taxon>Ranidae</taxon>
        <taxon>Aquarana</taxon>
    </lineage>
</organism>
<sequence length="311" mass="36906">MQLCQSQNALQQLQSQFSQERQRLTRELQELEEEHQQRQKSLQEAHMLAFQSMEEAKDQEQKDLEDRLHQKYSEELQSVKDAHKQVMDMLRVEMEQELQTLRFELEDEGKAMLASLRSELNHQHAAAIDQLRNHHHQEMEASAEELERHKDLSRRQESELLGRKAELEKQLRHQEQHVVNLNKELMILHESINTLTKELEFKGKEILRIRSEANQQIRLTEMEEKYQNRESRPEDLQVISELKDMVAERDQLIKKLIEDKKFYQLELVNRETNFNKVFNASPNVGVINPLVKHNSPYTCISAGVISYITLH</sequence>
<keyword evidence="1 2" id="KW-0175">Coiled coil</keyword>
<evidence type="ECO:0000256" key="3">
    <source>
        <dbReference type="SAM" id="MobiDB-lite"/>
    </source>
</evidence>
<reference evidence="5" key="1">
    <citation type="journal article" date="2017" name="Nat. Commun.">
        <title>The North American bullfrog draft genome provides insight into hormonal regulation of long noncoding RNA.</title>
        <authorList>
            <person name="Hammond S.A."/>
            <person name="Warren R.L."/>
            <person name="Vandervalk B.P."/>
            <person name="Kucuk E."/>
            <person name="Khan H."/>
            <person name="Gibb E.A."/>
            <person name="Pandoh P."/>
            <person name="Kirk H."/>
            <person name="Zhao Y."/>
            <person name="Jones M."/>
            <person name="Mungall A.J."/>
            <person name="Coope R."/>
            <person name="Pleasance S."/>
            <person name="Moore R.A."/>
            <person name="Holt R.A."/>
            <person name="Round J.M."/>
            <person name="Ohora S."/>
            <person name="Walle B.V."/>
            <person name="Veldhoen N."/>
            <person name="Helbing C.C."/>
            <person name="Birol I."/>
        </authorList>
    </citation>
    <scope>NUCLEOTIDE SEQUENCE [LARGE SCALE GENOMIC DNA]</scope>
</reference>
<dbReference type="Proteomes" id="UP000228934">
    <property type="component" value="Unassembled WGS sequence"/>
</dbReference>
<keyword evidence="5" id="KW-1185">Reference proteome</keyword>
<protein>
    <recommendedName>
        <fullName evidence="6">Protein FAM184A/B N-terminal domain-containing protein</fullName>
    </recommendedName>
</protein>
<gene>
    <name evidence="4" type="ORF">AB205_0009500</name>
</gene>
<evidence type="ECO:0000313" key="5">
    <source>
        <dbReference type="Proteomes" id="UP000228934"/>
    </source>
</evidence>
<feature type="coiled-coil region" evidence="2">
    <location>
        <begin position="10"/>
        <end position="48"/>
    </location>
</feature>
<dbReference type="AlphaFoldDB" id="A0A2G9S9C4"/>
<dbReference type="PANTHER" id="PTHR18870:SF7">
    <property type="entry name" value="PROTEIN FAM184A"/>
    <property type="match status" value="1"/>
</dbReference>
<accession>A0A2G9S9C4</accession>
<dbReference type="PANTHER" id="PTHR18870">
    <property type="entry name" value="PROTEIN TAG-278-RELATED"/>
    <property type="match status" value="1"/>
</dbReference>
<name>A0A2G9S9C4_AQUCT</name>
<evidence type="ECO:0008006" key="6">
    <source>
        <dbReference type="Google" id="ProtNLM"/>
    </source>
</evidence>
<evidence type="ECO:0000256" key="2">
    <source>
        <dbReference type="SAM" id="Coils"/>
    </source>
</evidence>
<dbReference type="OrthoDB" id="75801at2759"/>